<comment type="subunit">
    <text evidence="4 7">Homotetramer.</text>
</comment>
<dbReference type="PANTHER" id="PTHR10395">
    <property type="entry name" value="URICASE AND TRANSTHYRETIN-RELATED"/>
    <property type="match status" value="1"/>
</dbReference>
<dbReference type="InterPro" id="IPR023416">
    <property type="entry name" value="Transthyretin/HIU_hydrolase_d"/>
</dbReference>
<comment type="catalytic activity">
    <reaction evidence="1 7">
        <text>5-hydroxyisourate + H2O = 5-hydroxy-2-oxo-4-ureido-2,5-dihydro-1H-imidazole-5-carboxylate + H(+)</text>
        <dbReference type="Rhea" id="RHEA:23736"/>
        <dbReference type="ChEBI" id="CHEBI:15377"/>
        <dbReference type="ChEBI" id="CHEBI:15378"/>
        <dbReference type="ChEBI" id="CHEBI:18072"/>
        <dbReference type="ChEBI" id="CHEBI:58639"/>
        <dbReference type="EC" id="3.5.2.17"/>
    </reaction>
</comment>
<accession>A0ABS1U433</accession>
<dbReference type="Gene3D" id="2.60.40.180">
    <property type="entry name" value="Transthyretin/hydroxyisourate hydrolase domain"/>
    <property type="match status" value="1"/>
</dbReference>
<evidence type="ECO:0000256" key="6">
    <source>
        <dbReference type="ARBA" id="ARBA00022801"/>
    </source>
</evidence>
<reference evidence="9 10" key="1">
    <citation type="submission" date="2021-01" db="EMBL/GenBank/DDBJ databases">
        <title>Belnapia mucosa sp. nov. and Belnapia arida sp. nov., isolated from the Tabernas Desert (Almeria, Spain).</title>
        <authorList>
            <person name="Molina-Menor E."/>
            <person name="Vidal-Verdu A."/>
            <person name="Calonge A."/>
            <person name="Satari L."/>
            <person name="Pereto J."/>
            <person name="Porcar M."/>
        </authorList>
    </citation>
    <scope>NUCLEOTIDE SEQUENCE [LARGE SCALE GENOMIC DNA]</scope>
    <source>
        <strain evidence="9 10">T18</strain>
    </source>
</reference>
<evidence type="ECO:0000259" key="8">
    <source>
        <dbReference type="Pfam" id="PF00576"/>
    </source>
</evidence>
<keyword evidence="10" id="KW-1185">Reference proteome</keyword>
<evidence type="ECO:0000313" key="10">
    <source>
        <dbReference type="Proteomes" id="UP000660885"/>
    </source>
</evidence>
<comment type="function">
    <text evidence="2">Catalyzes the hydrolysis of 5-hydroxyisourate (HIU) to 2-oxo-4-hydroxy-4-carboxy-5-ureidoimidazoline (OHCU).</text>
</comment>
<feature type="domain" description="Transthyretin/hydroxyisourate hydrolase" evidence="8">
    <location>
        <begin position="5"/>
        <end position="114"/>
    </location>
</feature>
<evidence type="ECO:0000256" key="4">
    <source>
        <dbReference type="ARBA" id="ARBA00011881"/>
    </source>
</evidence>
<keyword evidence="6 7" id="KW-0378">Hydrolase</keyword>
<dbReference type="InterPro" id="IPR036817">
    <property type="entry name" value="Transthyretin/HIU_hydrolase_sf"/>
</dbReference>
<evidence type="ECO:0000313" key="9">
    <source>
        <dbReference type="EMBL" id="MBL6079433.1"/>
    </source>
</evidence>
<gene>
    <name evidence="9" type="primary">uraH</name>
    <name evidence="9" type="ORF">JMJ56_15545</name>
</gene>
<dbReference type="PROSITE" id="PS00768">
    <property type="entry name" value="TRANSTHYRETIN_1"/>
    <property type="match status" value="1"/>
</dbReference>
<evidence type="ECO:0000256" key="2">
    <source>
        <dbReference type="ARBA" id="ARBA00002704"/>
    </source>
</evidence>
<evidence type="ECO:0000256" key="7">
    <source>
        <dbReference type="RuleBase" id="RU361270"/>
    </source>
</evidence>
<dbReference type="InterPro" id="IPR014306">
    <property type="entry name" value="Hydroxyisourate_hydrolase"/>
</dbReference>
<organism evidence="9 10">
    <name type="scientific">Belnapia arida</name>
    <dbReference type="NCBI Taxonomy" id="2804533"/>
    <lineage>
        <taxon>Bacteria</taxon>
        <taxon>Pseudomonadati</taxon>
        <taxon>Pseudomonadota</taxon>
        <taxon>Alphaproteobacteria</taxon>
        <taxon>Acetobacterales</taxon>
        <taxon>Roseomonadaceae</taxon>
        <taxon>Belnapia</taxon>
    </lineage>
</organism>
<dbReference type="PANTHER" id="PTHR10395:SF7">
    <property type="entry name" value="5-HYDROXYISOURATE HYDROLASE"/>
    <property type="match status" value="1"/>
</dbReference>
<evidence type="ECO:0000256" key="1">
    <source>
        <dbReference type="ARBA" id="ARBA00001043"/>
    </source>
</evidence>
<dbReference type="EMBL" id="JAETWB010000006">
    <property type="protein sequence ID" value="MBL6079433.1"/>
    <property type="molecule type" value="Genomic_DNA"/>
</dbReference>
<dbReference type="CDD" id="cd05822">
    <property type="entry name" value="TLP_HIUase"/>
    <property type="match status" value="1"/>
</dbReference>
<evidence type="ECO:0000256" key="5">
    <source>
        <dbReference type="ARBA" id="ARBA00022631"/>
    </source>
</evidence>
<name>A0ABS1U433_9PROT</name>
<sequence>MAGYLSTHVLNTAEGVPGAGIAVELWRLEPAPVLVARTVTTVDGRNRDAFYPEGAGFVAGLHELRFGIGAYFAGRGPGAAFYDVVPVRVRLEAGQGHYHVPLLCSPFGYTTYRGS</sequence>
<evidence type="ECO:0000256" key="3">
    <source>
        <dbReference type="ARBA" id="ARBA00009850"/>
    </source>
</evidence>
<protein>
    <recommendedName>
        <fullName evidence="7">5-hydroxyisourate hydrolase</fullName>
        <shortName evidence="7">HIU hydrolase</shortName>
        <shortName evidence="7">HIUHase</shortName>
        <ecNumber evidence="7">3.5.2.17</ecNumber>
    </recommendedName>
</protein>
<dbReference type="InterPro" id="IPR023418">
    <property type="entry name" value="Thyroxine_BS"/>
</dbReference>
<dbReference type="NCBIfam" id="TIGR02962">
    <property type="entry name" value="hdxy_isourate"/>
    <property type="match status" value="1"/>
</dbReference>
<dbReference type="RefSeq" id="WP_202832660.1">
    <property type="nucleotide sequence ID" value="NZ_JAETWB010000006.1"/>
</dbReference>
<comment type="similarity">
    <text evidence="3 7">Belongs to the transthyretin family. 5-hydroxyisourate hydrolase subfamily.</text>
</comment>
<proteinExistence type="inferred from homology"/>
<dbReference type="Proteomes" id="UP000660885">
    <property type="component" value="Unassembled WGS sequence"/>
</dbReference>
<dbReference type="Pfam" id="PF00576">
    <property type="entry name" value="Transthyretin"/>
    <property type="match status" value="1"/>
</dbReference>
<dbReference type="GO" id="GO:0033971">
    <property type="term" value="F:hydroxyisourate hydrolase activity"/>
    <property type="evidence" value="ECO:0007669"/>
    <property type="project" value="UniProtKB-EC"/>
</dbReference>
<dbReference type="SUPFAM" id="SSF49472">
    <property type="entry name" value="Transthyretin (synonym: prealbumin)"/>
    <property type="match status" value="1"/>
</dbReference>
<keyword evidence="5 7" id="KW-0659">Purine metabolism</keyword>
<comment type="caution">
    <text evidence="9">The sequence shown here is derived from an EMBL/GenBank/DDBJ whole genome shotgun (WGS) entry which is preliminary data.</text>
</comment>
<dbReference type="EC" id="3.5.2.17" evidence="7"/>